<sequence length="157" mass="18285">MSEHIENDDCERTKSRLSKLIDDTVSIVQSRVRDVVVDDEIERKVKAVVQQLLEYTAEKDPRFRSSEILSVGSYKENTKILEPDEFDFLVVMDELSKPGVISIVKDDALLVTRIWKFKTKQWLLTGGVMKTKYCTNFSIFRMLPMCPNHFAQQCYQQ</sequence>
<dbReference type="Proteomes" id="UP000683360">
    <property type="component" value="Unassembled WGS sequence"/>
</dbReference>
<organism evidence="1 2">
    <name type="scientific">Mytilus edulis</name>
    <name type="common">Blue mussel</name>
    <dbReference type="NCBI Taxonomy" id="6550"/>
    <lineage>
        <taxon>Eukaryota</taxon>
        <taxon>Metazoa</taxon>
        <taxon>Spiralia</taxon>
        <taxon>Lophotrochozoa</taxon>
        <taxon>Mollusca</taxon>
        <taxon>Bivalvia</taxon>
        <taxon>Autobranchia</taxon>
        <taxon>Pteriomorphia</taxon>
        <taxon>Mytilida</taxon>
        <taxon>Mytiloidea</taxon>
        <taxon>Mytilidae</taxon>
        <taxon>Mytilinae</taxon>
        <taxon>Mytilus</taxon>
    </lineage>
</organism>
<dbReference type="AlphaFoldDB" id="A0A8S3RRQ8"/>
<keyword evidence="2" id="KW-1185">Reference proteome</keyword>
<dbReference type="EMBL" id="CAJPWZ010001126">
    <property type="protein sequence ID" value="CAG2208998.1"/>
    <property type="molecule type" value="Genomic_DNA"/>
</dbReference>
<gene>
    <name evidence="1" type="ORF">MEDL_23105</name>
</gene>
<protein>
    <submittedName>
        <fullName evidence="1">Uncharacterized protein</fullName>
    </submittedName>
</protein>
<dbReference type="OrthoDB" id="6160490at2759"/>
<accession>A0A8S3RRQ8</accession>
<proteinExistence type="predicted"/>
<name>A0A8S3RRQ8_MYTED</name>
<comment type="caution">
    <text evidence="1">The sequence shown here is derived from an EMBL/GenBank/DDBJ whole genome shotgun (WGS) entry which is preliminary data.</text>
</comment>
<evidence type="ECO:0000313" key="1">
    <source>
        <dbReference type="EMBL" id="CAG2208998.1"/>
    </source>
</evidence>
<evidence type="ECO:0000313" key="2">
    <source>
        <dbReference type="Proteomes" id="UP000683360"/>
    </source>
</evidence>
<reference evidence="1" key="1">
    <citation type="submission" date="2021-03" db="EMBL/GenBank/DDBJ databases">
        <authorList>
            <person name="Bekaert M."/>
        </authorList>
    </citation>
    <scope>NUCLEOTIDE SEQUENCE</scope>
</reference>
<dbReference type="Gene3D" id="3.30.460.90">
    <property type="match status" value="1"/>
</dbReference>